<reference evidence="2 3" key="1">
    <citation type="submission" date="2017-02" db="EMBL/GenBank/DDBJ databases">
        <title>Ketogulonicigenium robustum SPU B003 Genome sequencing and assembly.</title>
        <authorList>
            <person name="Li Y."/>
            <person name="Liu L."/>
            <person name="Wang C."/>
            <person name="Zhang M."/>
            <person name="Zhang T."/>
            <person name="Zhang Y."/>
        </authorList>
    </citation>
    <scope>NUCLEOTIDE SEQUENCE [LARGE SCALE GENOMIC DNA]</scope>
    <source>
        <strain evidence="2 3">SPU_B003</strain>
    </source>
</reference>
<evidence type="ECO:0000259" key="1">
    <source>
        <dbReference type="Pfam" id="PF01370"/>
    </source>
</evidence>
<dbReference type="CDD" id="cd05271">
    <property type="entry name" value="NDUFA9_like_SDR_a"/>
    <property type="match status" value="1"/>
</dbReference>
<dbReference type="InterPro" id="IPR001509">
    <property type="entry name" value="Epimerase_deHydtase"/>
</dbReference>
<dbReference type="InterPro" id="IPR036291">
    <property type="entry name" value="NAD(P)-bd_dom_sf"/>
</dbReference>
<dbReference type="GO" id="GO:0016491">
    <property type="term" value="F:oxidoreductase activity"/>
    <property type="evidence" value="ECO:0007669"/>
    <property type="project" value="UniProtKB-KW"/>
</dbReference>
<proteinExistence type="predicted"/>
<dbReference type="FunFam" id="3.40.50.720:FF:000702">
    <property type="entry name" value="NADH dehydrogenase (Ubiquinone)"/>
    <property type="match status" value="1"/>
</dbReference>
<evidence type="ECO:0000313" key="2">
    <source>
        <dbReference type="EMBL" id="ARO15436.1"/>
    </source>
</evidence>
<dbReference type="PANTHER" id="PTHR12126">
    <property type="entry name" value="NADH-UBIQUINONE OXIDOREDUCTASE 39 KDA SUBUNIT-RELATED"/>
    <property type="match status" value="1"/>
</dbReference>
<organism evidence="2 3">
    <name type="scientific">Ketogulonicigenium robustum</name>
    <dbReference type="NCBI Taxonomy" id="92947"/>
    <lineage>
        <taxon>Bacteria</taxon>
        <taxon>Pseudomonadati</taxon>
        <taxon>Pseudomonadota</taxon>
        <taxon>Alphaproteobacteria</taxon>
        <taxon>Rhodobacterales</taxon>
        <taxon>Roseobacteraceae</taxon>
        <taxon>Ketogulonicigenium</taxon>
    </lineage>
</organism>
<name>A0A1W6P1R4_9RHOB</name>
<dbReference type="GO" id="GO:0044877">
    <property type="term" value="F:protein-containing complex binding"/>
    <property type="evidence" value="ECO:0007669"/>
    <property type="project" value="TreeGrafter"/>
</dbReference>
<accession>A0A1W6P1R4</accession>
<keyword evidence="3" id="KW-1185">Reference proteome</keyword>
<dbReference type="KEGG" id="kro:BVG79_02096"/>
<dbReference type="OrthoDB" id="9776313at2"/>
<protein>
    <submittedName>
        <fullName evidence="2">NADH dehydrogenase</fullName>
        <ecNumber evidence="2">1.6.5.3</ecNumber>
    </submittedName>
</protein>
<dbReference type="Gene3D" id="3.40.50.720">
    <property type="entry name" value="NAD(P)-binding Rossmann-like Domain"/>
    <property type="match status" value="1"/>
</dbReference>
<dbReference type="InterPro" id="IPR051207">
    <property type="entry name" value="ComplexI_NDUFA9_subunit"/>
</dbReference>
<dbReference type="STRING" id="92947.BVG79_02096"/>
<dbReference type="Pfam" id="PF01370">
    <property type="entry name" value="Epimerase"/>
    <property type="match status" value="1"/>
</dbReference>
<dbReference type="SUPFAM" id="SSF51735">
    <property type="entry name" value="NAD(P)-binding Rossmann-fold domains"/>
    <property type="match status" value="1"/>
</dbReference>
<dbReference type="EMBL" id="CP019937">
    <property type="protein sequence ID" value="ARO15436.1"/>
    <property type="molecule type" value="Genomic_DNA"/>
</dbReference>
<evidence type="ECO:0000313" key="3">
    <source>
        <dbReference type="Proteomes" id="UP000242447"/>
    </source>
</evidence>
<feature type="domain" description="NAD-dependent epimerase/dehydratase" evidence="1">
    <location>
        <begin position="6"/>
        <end position="197"/>
    </location>
</feature>
<dbReference type="EC" id="1.6.5.3" evidence="2"/>
<dbReference type="Proteomes" id="UP000242447">
    <property type="component" value="Chromosome"/>
</dbReference>
<dbReference type="RefSeq" id="WP_085786835.1">
    <property type="nucleotide sequence ID" value="NZ_CP019937.1"/>
</dbReference>
<keyword evidence="2" id="KW-0560">Oxidoreductase</keyword>
<gene>
    <name evidence="2" type="ORF">BVG79_02096</name>
</gene>
<dbReference type="PANTHER" id="PTHR12126:SF11">
    <property type="entry name" value="NADH DEHYDROGENASE [UBIQUINONE] 1 ALPHA SUBCOMPLEX SUBUNIT 9, MITOCHONDRIAL"/>
    <property type="match status" value="1"/>
</dbReference>
<sequence length="326" mass="34356">MSGIATVFGAGGFLGRYIVRRLAQQGWRVRAAVRDPNLALFLRPYGTVGQVEPVACNIRTADSVARMVTGADLVINCVGIIAPKGPNTFQAVHVDAAGQIARLARAAGVARLVHISALGARADAPSDYQRSKAAGEAAVLAAFPSAVILRPGLMFGRDDHIFNRLAGMARMLPVLPLVGGATRVQPVWVDDVAAAATNMDAAPGVYPLAGPQVVSLHELAQDVLDVTRQPKRIVMMPEGLARTGAAVAETLGRISFGVLPVPVTRDQLLMLADDNVADAALGAGGFAPFGITPTPYGVVLPEYLWRFRPAGQFTAIRESAQRLKSR</sequence>
<dbReference type="AlphaFoldDB" id="A0A1W6P1R4"/>